<keyword evidence="3" id="KW-1185">Reference proteome</keyword>
<evidence type="ECO:0000256" key="1">
    <source>
        <dbReference type="SAM" id="Phobius"/>
    </source>
</evidence>
<reference evidence="2 3" key="1">
    <citation type="submission" date="2023-07" db="EMBL/GenBank/DDBJ databases">
        <title>Genomic Encyclopedia of Type Strains, Phase IV (KMG-IV): sequencing the most valuable type-strain genomes for metagenomic binning, comparative biology and taxonomic classification.</title>
        <authorList>
            <person name="Goeker M."/>
        </authorList>
    </citation>
    <scope>NUCLEOTIDE SEQUENCE [LARGE SCALE GENOMIC DNA]</scope>
    <source>
        <strain evidence="2 3">DSM 1111</strain>
    </source>
</reference>
<dbReference type="EMBL" id="JAUSUW010000008">
    <property type="protein sequence ID" value="MDQ0421948.1"/>
    <property type="molecule type" value="Genomic_DNA"/>
</dbReference>
<gene>
    <name evidence="2" type="ORF">J2045_002992</name>
</gene>
<proteinExistence type="predicted"/>
<protein>
    <submittedName>
        <fullName evidence="2">Uncharacterized protein</fullName>
    </submittedName>
</protein>
<dbReference type="Proteomes" id="UP001238496">
    <property type="component" value="Unassembled WGS sequence"/>
</dbReference>
<sequence>MRIQQDSAATGEYLPRAAIPKNELLTKQLVALVQTAAIFVAEIFGYLWLTKFSSFALA</sequence>
<comment type="caution">
    <text evidence="2">The sequence shown here is derived from an EMBL/GenBank/DDBJ whole genome shotgun (WGS) entry which is preliminary data.</text>
</comment>
<keyword evidence="1" id="KW-0812">Transmembrane</keyword>
<feature type="transmembrane region" description="Helical" evidence="1">
    <location>
        <begin position="29"/>
        <end position="49"/>
    </location>
</feature>
<keyword evidence="1" id="KW-0472">Membrane</keyword>
<name>A0ABU0G9G9_9HYPH</name>
<evidence type="ECO:0000313" key="3">
    <source>
        <dbReference type="Proteomes" id="UP001238496"/>
    </source>
</evidence>
<accession>A0ABU0G9G9</accession>
<keyword evidence="1" id="KW-1133">Transmembrane helix</keyword>
<organism evidence="2 3">
    <name type="scientific">Peteryoungia aggregata LMG 23059</name>
    <dbReference type="NCBI Taxonomy" id="1368425"/>
    <lineage>
        <taxon>Bacteria</taxon>
        <taxon>Pseudomonadati</taxon>
        <taxon>Pseudomonadota</taxon>
        <taxon>Alphaproteobacteria</taxon>
        <taxon>Hyphomicrobiales</taxon>
        <taxon>Rhizobiaceae</taxon>
        <taxon>Peteryoungia</taxon>
    </lineage>
</organism>
<evidence type="ECO:0000313" key="2">
    <source>
        <dbReference type="EMBL" id="MDQ0421948.1"/>
    </source>
</evidence>